<name>A0A3D8Q3R8_9BACI</name>
<dbReference type="OrthoDB" id="2721053at2"/>
<keyword evidence="2" id="KW-1185">Reference proteome</keyword>
<dbReference type="EMBL" id="PIOC01000002">
    <property type="protein sequence ID" value="RDW21905.1"/>
    <property type="molecule type" value="Genomic_DNA"/>
</dbReference>
<organism evidence="1 2">
    <name type="scientific">Oceanobacillus arenosus</name>
    <dbReference type="NCBI Taxonomy" id="1229153"/>
    <lineage>
        <taxon>Bacteria</taxon>
        <taxon>Bacillati</taxon>
        <taxon>Bacillota</taxon>
        <taxon>Bacilli</taxon>
        <taxon>Bacillales</taxon>
        <taxon>Bacillaceae</taxon>
        <taxon>Oceanobacillus</taxon>
    </lineage>
</organism>
<reference evidence="2" key="1">
    <citation type="submission" date="2017-11" db="EMBL/GenBank/DDBJ databases">
        <authorList>
            <person name="Zhu W."/>
        </authorList>
    </citation>
    <scope>NUCLEOTIDE SEQUENCE [LARGE SCALE GENOMIC DNA]</scope>
    <source>
        <strain evidence="2">CAU 1183</strain>
    </source>
</reference>
<dbReference type="Proteomes" id="UP000257143">
    <property type="component" value="Unassembled WGS sequence"/>
</dbReference>
<sequence>MNTSNSVLAIPAVLAGVLGGAALALVDHKATGRLKVEKPSIMERLKQAENQLYLDGMERANLIEEIKLEVEQTIIR</sequence>
<dbReference type="AlphaFoldDB" id="A0A3D8Q3R8"/>
<dbReference type="RefSeq" id="WP_115771446.1">
    <property type="nucleotide sequence ID" value="NZ_PIOC01000002.1"/>
</dbReference>
<comment type="caution">
    <text evidence="1">The sequence shown here is derived from an EMBL/GenBank/DDBJ whole genome shotgun (WGS) entry which is preliminary data.</text>
</comment>
<protein>
    <submittedName>
        <fullName evidence="1">Uncharacterized protein</fullName>
    </submittedName>
</protein>
<evidence type="ECO:0000313" key="2">
    <source>
        <dbReference type="Proteomes" id="UP000257143"/>
    </source>
</evidence>
<gene>
    <name evidence="1" type="ORF">CWR48_02375</name>
</gene>
<accession>A0A3D8Q3R8</accession>
<evidence type="ECO:0000313" key="1">
    <source>
        <dbReference type="EMBL" id="RDW21905.1"/>
    </source>
</evidence>
<proteinExistence type="predicted"/>